<evidence type="ECO:0000256" key="4">
    <source>
        <dbReference type="ARBA" id="ARBA00022989"/>
    </source>
</evidence>
<feature type="transmembrane region" description="Helical" evidence="9">
    <location>
        <begin position="228"/>
        <end position="253"/>
    </location>
</feature>
<dbReference type="PANTHER" id="PTHR24230">
    <property type="entry name" value="G-PROTEIN COUPLED RECEPTOR"/>
    <property type="match status" value="1"/>
</dbReference>
<proteinExistence type="predicted"/>
<evidence type="ECO:0000256" key="6">
    <source>
        <dbReference type="ARBA" id="ARBA00023136"/>
    </source>
</evidence>
<keyword evidence="3 9" id="KW-0812">Transmembrane</keyword>
<keyword evidence="5" id="KW-0297">G-protein coupled receptor</keyword>
<dbReference type="GO" id="GO:0008528">
    <property type="term" value="F:G protein-coupled peptide receptor activity"/>
    <property type="evidence" value="ECO:0007669"/>
    <property type="project" value="TreeGrafter"/>
</dbReference>
<accession>A0A8S4B6C2</accession>
<comment type="subcellular location">
    <subcellularLocation>
        <location evidence="1">Cell membrane</location>
        <topology evidence="1">Multi-pass membrane protein</topology>
    </subcellularLocation>
</comment>
<evidence type="ECO:0000256" key="1">
    <source>
        <dbReference type="ARBA" id="ARBA00004651"/>
    </source>
</evidence>
<dbReference type="GO" id="GO:0007218">
    <property type="term" value="P:neuropeptide signaling pathway"/>
    <property type="evidence" value="ECO:0007669"/>
    <property type="project" value="TreeGrafter"/>
</dbReference>
<dbReference type="InterPro" id="IPR017452">
    <property type="entry name" value="GPCR_Rhodpsn_7TM"/>
</dbReference>
<evidence type="ECO:0000256" key="3">
    <source>
        <dbReference type="ARBA" id="ARBA00022692"/>
    </source>
</evidence>
<dbReference type="Pfam" id="PF00001">
    <property type="entry name" value="7tm_1"/>
    <property type="match status" value="1"/>
</dbReference>
<dbReference type="PRINTS" id="PR00237">
    <property type="entry name" value="GPCRRHODOPSN"/>
</dbReference>
<sequence>MPSSFNFLDSFSTNCSSSGSHPASSVQVWYSLVGVVAAVSCLFGIPANLSVMVKLGRDLRGSAMSQRLFFSLALSDLLCLLCLLAGGVIFLAELPLGAGVCQAVLYFLFFSITSSSNILVLISVQRYYQILHHTRWAKVSRGWQRLLLGAVWGLAALLALPAALTEAGRRPADGLSCRNQRIPMAVELIYISYAVCCQLLLLLFYLLLVRGLKRIKMCDQKKRAITKLLSRILAVSLVLGFFPITARLFYVYAGLTKSETLLCVSKMLTFIEFIYFFTHCLNPWLYFFASLRQRRRGDGKRRFLMALNDSS</sequence>
<dbReference type="CDD" id="cd00637">
    <property type="entry name" value="7tm_classA_rhodopsin-like"/>
    <property type="match status" value="1"/>
</dbReference>
<dbReference type="InterPro" id="IPR000276">
    <property type="entry name" value="GPCR_Rhodpsn"/>
</dbReference>
<dbReference type="PROSITE" id="PS50262">
    <property type="entry name" value="G_PROTEIN_RECEP_F1_2"/>
    <property type="match status" value="1"/>
</dbReference>
<evidence type="ECO:0000313" key="11">
    <source>
        <dbReference type="EMBL" id="CAG5927627.1"/>
    </source>
</evidence>
<dbReference type="Proteomes" id="UP000677803">
    <property type="component" value="Unassembled WGS sequence"/>
</dbReference>
<keyword evidence="4 9" id="KW-1133">Transmembrane helix</keyword>
<feature type="transmembrane region" description="Helical" evidence="9">
    <location>
        <begin position="184"/>
        <end position="208"/>
    </location>
</feature>
<dbReference type="EMBL" id="CAJRST010011113">
    <property type="protein sequence ID" value="CAG5927627.1"/>
    <property type="molecule type" value="Genomic_DNA"/>
</dbReference>
<feature type="transmembrane region" description="Helical" evidence="9">
    <location>
        <begin position="104"/>
        <end position="124"/>
    </location>
</feature>
<feature type="domain" description="G-protein coupled receptors family 1 profile" evidence="10">
    <location>
        <begin position="47"/>
        <end position="286"/>
    </location>
</feature>
<dbReference type="OrthoDB" id="5968937at2759"/>
<keyword evidence="12" id="KW-1185">Reference proteome</keyword>
<evidence type="ECO:0000256" key="9">
    <source>
        <dbReference type="SAM" id="Phobius"/>
    </source>
</evidence>
<evidence type="ECO:0000256" key="2">
    <source>
        <dbReference type="ARBA" id="ARBA00022475"/>
    </source>
</evidence>
<organism evidence="11 12">
    <name type="scientific">Menidia menidia</name>
    <name type="common">Atlantic silverside</name>
    <dbReference type="NCBI Taxonomy" id="238744"/>
    <lineage>
        <taxon>Eukaryota</taxon>
        <taxon>Metazoa</taxon>
        <taxon>Chordata</taxon>
        <taxon>Craniata</taxon>
        <taxon>Vertebrata</taxon>
        <taxon>Euteleostomi</taxon>
        <taxon>Actinopterygii</taxon>
        <taxon>Neopterygii</taxon>
        <taxon>Teleostei</taxon>
        <taxon>Neoteleostei</taxon>
        <taxon>Acanthomorphata</taxon>
        <taxon>Ovalentaria</taxon>
        <taxon>Atherinomorphae</taxon>
        <taxon>Atheriniformes</taxon>
        <taxon>Atherinopsidae</taxon>
        <taxon>Menidiinae</taxon>
        <taxon>Menidia</taxon>
    </lineage>
</organism>
<keyword evidence="2" id="KW-1003">Cell membrane</keyword>
<evidence type="ECO:0000256" key="5">
    <source>
        <dbReference type="ARBA" id="ARBA00023040"/>
    </source>
</evidence>
<name>A0A8S4B6C2_9TELE</name>
<reference evidence="11" key="1">
    <citation type="submission" date="2021-05" db="EMBL/GenBank/DDBJ databases">
        <authorList>
            <person name="Tigano A."/>
        </authorList>
    </citation>
    <scope>NUCLEOTIDE SEQUENCE</scope>
</reference>
<dbReference type="GO" id="GO:0005886">
    <property type="term" value="C:plasma membrane"/>
    <property type="evidence" value="ECO:0007669"/>
    <property type="project" value="UniProtKB-SubCell"/>
</dbReference>
<dbReference type="PANTHER" id="PTHR24230:SF75">
    <property type="entry name" value="RELAXIN FAMILY PEPTIDE RECEPTOR 3"/>
    <property type="match status" value="1"/>
</dbReference>
<dbReference type="Gene3D" id="1.20.1070.10">
    <property type="entry name" value="Rhodopsin 7-helix transmembrane proteins"/>
    <property type="match status" value="1"/>
</dbReference>
<keyword evidence="8" id="KW-0807">Transducer</keyword>
<feature type="transmembrane region" description="Helical" evidence="9">
    <location>
        <begin position="68"/>
        <end position="92"/>
    </location>
</feature>
<dbReference type="AlphaFoldDB" id="A0A8S4B6C2"/>
<evidence type="ECO:0000259" key="10">
    <source>
        <dbReference type="PROSITE" id="PS50262"/>
    </source>
</evidence>
<evidence type="ECO:0000256" key="7">
    <source>
        <dbReference type="ARBA" id="ARBA00023170"/>
    </source>
</evidence>
<comment type="caution">
    <text evidence="11">The sequence shown here is derived from an EMBL/GenBank/DDBJ whole genome shotgun (WGS) entry which is preliminary data.</text>
</comment>
<keyword evidence="6 9" id="KW-0472">Membrane</keyword>
<feature type="transmembrane region" description="Helical" evidence="9">
    <location>
        <begin position="273"/>
        <end position="291"/>
    </location>
</feature>
<evidence type="ECO:0000313" key="12">
    <source>
        <dbReference type="Proteomes" id="UP000677803"/>
    </source>
</evidence>
<evidence type="ECO:0000256" key="8">
    <source>
        <dbReference type="ARBA" id="ARBA00023224"/>
    </source>
</evidence>
<dbReference type="SUPFAM" id="SSF81321">
    <property type="entry name" value="Family A G protein-coupled receptor-like"/>
    <property type="match status" value="1"/>
</dbReference>
<gene>
    <name evidence="11" type="ORF">MMEN_LOCUS11443</name>
</gene>
<keyword evidence="7" id="KW-0675">Receptor</keyword>
<protein>
    <submittedName>
        <fullName evidence="11">(Atlantic silverside) hypothetical protein</fullName>
    </submittedName>
</protein>
<feature type="transmembrane region" description="Helical" evidence="9">
    <location>
        <begin position="28"/>
        <end position="47"/>
    </location>
</feature>
<feature type="transmembrane region" description="Helical" evidence="9">
    <location>
        <begin position="145"/>
        <end position="164"/>
    </location>
</feature>